<dbReference type="EMBL" id="GBRH01231138">
    <property type="protein sequence ID" value="JAD66757.1"/>
    <property type="molecule type" value="Transcribed_RNA"/>
</dbReference>
<reference evidence="1" key="2">
    <citation type="journal article" date="2015" name="Data Brief">
        <title>Shoot transcriptome of the giant reed, Arundo donax.</title>
        <authorList>
            <person name="Barrero R.A."/>
            <person name="Guerrero F.D."/>
            <person name="Moolhuijzen P."/>
            <person name="Goolsby J.A."/>
            <person name="Tidwell J."/>
            <person name="Bellgard S.E."/>
            <person name="Bellgard M.I."/>
        </authorList>
    </citation>
    <scope>NUCLEOTIDE SEQUENCE</scope>
    <source>
        <tissue evidence="1">Shoot tissue taken approximately 20 cm above the soil surface</tissue>
    </source>
</reference>
<name>A0A0A9C5F9_ARUDO</name>
<accession>A0A0A9C5F9</accession>
<protein>
    <submittedName>
        <fullName evidence="1">Uncharacterized protein</fullName>
    </submittedName>
</protein>
<sequence length="36" mass="4242">MCQVKILRINVQLSFKMRTLKQIFLVLSLNLAFTQC</sequence>
<organism evidence="1">
    <name type="scientific">Arundo donax</name>
    <name type="common">Giant reed</name>
    <name type="synonym">Donax arundinaceus</name>
    <dbReference type="NCBI Taxonomy" id="35708"/>
    <lineage>
        <taxon>Eukaryota</taxon>
        <taxon>Viridiplantae</taxon>
        <taxon>Streptophyta</taxon>
        <taxon>Embryophyta</taxon>
        <taxon>Tracheophyta</taxon>
        <taxon>Spermatophyta</taxon>
        <taxon>Magnoliopsida</taxon>
        <taxon>Liliopsida</taxon>
        <taxon>Poales</taxon>
        <taxon>Poaceae</taxon>
        <taxon>PACMAD clade</taxon>
        <taxon>Arundinoideae</taxon>
        <taxon>Arundineae</taxon>
        <taxon>Arundo</taxon>
    </lineage>
</organism>
<proteinExistence type="predicted"/>
<reference evidence="1" key="1">
    <citation type="submission" date="2014-09" db="EMBL/GenBank/DDBJ databases">
        <authorList>
            <person name="Magalhaes I.L.F."/>
            <person name="Oliveira U."/>
            <person name="Santos F.R."/>
            <person name="Vidigal T.H.D.A."/>
            <person name="Brescovit A.D."/>
            <person name="Santos A.J."/>
        </authorList>
    </citation>
    <scope>NUCLEOTIDE SEQUENCE</scope>
    <source>
        <tissue evidence="1">Shoot tissue taken approximately 20 cm above the soil surface</tissue>
    </source>
</reference>
<evidence type="ECO:0000313" key="1">
    <source>
        <dbReference type="EMBL" id="JAD66757.1"/>
    </source>
</evidence>
<dbReference type="AlphaFoldDB" id="A0A0A9C5F9"/>